<feature type="transmembrane region" description="Helical" evidence="6">
    <location>
        <begin position="78"/>
        <end position="97"/>
    </location>
</feature>
<evidence type="ECO:0000313" key="7">
    <source>
        <dbReference type="EMBL" id="NKE73756.1"/>
    </source>
</evidence>
<dbReference type="Proteomes" id="UP000534783">
    <property type="component" value="Unassembled WGS sequence"/>
</dbReference>
<evidence type="ECO:0000256" key="6">
    <source>
        <dbReference type="RuleBase" id="RU365102"/>
    </source>
</evidence>
<protein>
    <recommendedName>
        <fullName evidence="6">GDT1 family protein</fullName>
    </recommendedName>
</protein>
<gene>
    <name evidence="7" type="ORF">MNODULE_23685</name>
</gene>
<dbReference type="Pfam" id="PF01169">
    <property type="entry name" value="GDT1"/>
    <property type="match status" value="1"/>
</dbReference>
<comment type="subcellular location">
    <subcellularLocation>
        <location evidence="1 6">Membrane</location>
        <topology evidence="1 6">Multi-pass membrane protein</topology>
    </subcellularLocation>
</comment>
<comment type="caution">
    <text evidence="7">The sequence shown here is derived from an EMBL/GenBank/DDBJ whole genome shotgun (WGS) entry which is preliminary data.</text>
</comment>
<keyword evidence="3 6" id="KW-0812">Transmembrane</keyword>
<evidence type="ECO:0000256" key="4">
    <source>
        <dbReference type="ARBA" id="ARBA00022989"/>
    </source>
</evidence>
<evidence type="ECO:0000256" key="5">
    <source>
        <dbReference type="ARBA" id="ARBA00023136"/>
    </source>
</evidence>
<comment type="similarity">
    <text evidence="2 6">Belongs to the GDT1 family.</text>
</comment>
<feature type="transmembrane region" description="Helical" evidence="6">
    <location>
        <begin position="49"/>
        <end position="72"/>
    </location>
</feature>
<organism evidence="7 8">
    <name type="scientific">Candidatus Manganitrophus noduliformans</name>
    <dbReference type="NCBI Taxonomy" id="2606439"/>
    <lineage>
        <taxon>Bacteria</taxon>
        <taxon>Pseudomonadati</taxon>
        <taxon>Nitrospirota</taxon>
        <taxon>Nitrospiria</taxon>
        <taxon>Candidatus Troglogloeales</taxon>
        <taxon>Candidatus Manganitrophaceae</taxon>
        <taxon>Candidatus Manganitrophus</taxon>
    </lineage>
</organism>
<comment type="caution">
    <text evidence="6">Lacks conserved residue(s) required for the propagation of feature annotation.</text>
</comment>
<dbReference type="GO" id="GO:0016020">
    <property type="term" value="C:membrane"/>
    <property type="evidence" value="ECO:0007669"/>
    <property type="project" value="UniProtKB-SubCell"/>
</dbReference>
<evidence type="ECO:0000256" key="1">
    <source>
        <dbReference type="ARBA" id="ARBA00004141"/>
    </source>
</evidence>
<dbReference type="EMBL" id="VTOW01000011">
    <property type="protein sequence ID" value="NKE73756.1"/>
    <property type="molecule type" value="Genomic_DNA"/>
</dbReference>
<keyword evidence="4 6" id="KW-1133">Transmembrane helix</keyword>
<evidence type="ECO:0000256" key="2">
    <source>
        <dbReference type="ARBA" id="ARBA00009190"/>
    </source>
</evidence>
<reference evidence="7 8" key="1">
    <citation type="journal article" date="2020" name="Nature">
        <title>Bacterial chemolithoautotrophy via manganese oxidation.</title>
        <authorList>
            <person name="Yu H."/>
            <person name="Leadbetter J.R."/>
        </authorList>
    </citation>
    <scope>NUCLEOTIDE SEQUENCE [LARGE SCALE GENOMIC DNA]</scope>
    <source>
        <strain evidence="7 8">Mn-1</strain>
    </source>
</reference>
<dbReference type="AlphaFoldDB" id="A0A7X6DUQ1"/>
<dbReference type="GO" id="GO:0046873">
    <property type="term" value="F:metal ion transmembrane transporter activity"/>
    <property type="evidence" value="ECO:0007669"/>
    <property type="project" value="InterPro"/>
</dbReference>
<keyword evidence="5 6" id="KW-0472">Membrane</keyword>
<dbReference type="InterPro" id="IPR001727">
    <property type="entry name" value="GDT1-like"/>
</dbReference>
<proteinExistence type="inferred from homology"/>
<accession>A0A7X6DUQ1</accession>
<evidence type="ECO:0000256" key="3">
    <source>
        <dbReference type="ARBA" id="ARBA00022692"/>
    </source>
</evidence>
<keyword evidence="8" id="KW-1185">Reference proteome</keyword>
<name>A0A7X6DUQ1_9BACT</name>
<evidence type="ECO:0000313" key="8">
    <source>
        <dbReference type="Proteomes" id="UP000534783"/>
    </source>
</evidence>
<sequence>MASFLVFEEKEVQKLVIVFITVFLAELGDKTQLATLLYAADQNTDKTAIFFAAAGALVLSTGIAVIAGAKLASILSPIVLKAVAGSGFILIGLWMLLQTIR</sequence>